<evidence type="ECO:0000313" key="10">
    <source>
        <dbReference type="Proteomes" id="UP000729290"/>
    </source>
</evidence>
<accession>A0ABS2GCB8</accession>
<keyword evidence="2 7" id="KW-0489">Methyltransferase</keyword>
<proteinExistence type="inferred from homology"/>
<reference evidence="9 10" key="1">
    <citation type="journal article" date="2021" name="Sci. Rep.">
        <title>The distribution of antibiotic resistance genes in chicken gut microbiota commensals.</title>
        <authorList>
            <person name="Juricova H."/>
            <person name="Matiasovicova J."/>
            <person name="Kubasova T."/>
            <person name="Cejkova D."/>
            <person name="Rychlik I."/>
        </authorList>
    </citation>
    <scope>NUCLEOTIDE SEQUENCE [LARGE SCALE GENOMIC DNA]</scope>
    <source>
        <strain evidence="9 10">An431b</strain>
    </source>
</reference>
<dbReference type="Gene3D" id="3.40.50.300">
    <property type="entry name" value="P-loop containing nucleotide triphosphate hydrolases"/>
    <property type="match status" value="1"/>
</dbReference>
<dbReference type="InterPro" id="IPR027417">
    <property type="entry name" value="P-loop_NTPase"/>
</dbReference>
<keyword evidence="6" id="KW-0067">ATP-binding</keyword>
<dbReference type="SUPFAM" id="SSF111342">
    <property type="entry name" value="CbiD-like"/>
    <property type="match status" value="1"/>
</dbReference>
<dbReference type="Pfam" id="PF00005">
    <property type="entry name" value="ABC_tran"/>
    <property type="match status" value="1"/>
</dbReference>
<name>A0ABS2GCB8_9FIRM</name>
<dbReference type="InterPro" id="IPR003439">
    <property type="entry name" value="ABC_transporter-like_ATP-bd"/>
</dbReference>
<feature type="domain" description="ABC transporter" evidence="8">
    <location>
        <begin position="9"/>
        <end position="245"/>
    </location>
</feature>
<evidence type="ECO:0000256" key="2">
    <source>
        <dbReference type="ARBA" id="ARBA00022603"/>
    </source>
</evidence>
<evidence type="ECO:0000313" key="9">
    <source>
        <dbReference type="EMBL" id="MBM6878262.1"/>
    </source>
</evidence>
<dbReference type="RefSeq" id="WP_205133935.1">
    <property type="nucleotide sequence ID" value="NZ_JACSNT010000010.1"/>
</dbReference>
<dbReference type="SMART" id="SM00382">
    <property type="entry name" value="AAA"/>
    <property type="match status" value="1"/>
</dbReference>
<evidence type="ECO:0000256" key="6">
    <source>
        <dbReference type="ARBA" id="ARBA00022840"/>
    </source>
</evidence>
<dbReference type="EC" id="2.1.1.195" evidence="7"/>
<organism evidence="9 10">
    <name type="scientific">Anaerotignum lactatifermentans</name>
    <dbReference type="NCBI Taxonomy" id="160404"/>
    <lineage>
        <taxon>Bacteria</taxon>
        <taxon>Bacillati</taxon>
        <taxon>Bacillota</taxon>
        <taxon>Clostridia</taxon>
        <taxon>Lachnospirales</taxon>
        <taxon>Anaerotignaceae</taxon>
        <taxon>Anaerotignum</taxon>
    </lineage>
</organism>
<evidence type="ECO:0000259" key="8">
    <source>
        <dbReference type="PROSITE" id="PS50893"/>
    </source>
</evidence>
<keyword evidence="10" id="KW-1185">Reference proteome</keyword>
<keyword evidence="4 7" id="KW-0949">S-adenosyl-L-methionine</keyword>
<sequence length="640" mass="69330">MEEKRERILRAEDLSAGYQKKAVVQGVTLSLEAGKILTLAGPNGSGKSTLLKTVAAQLSPVGGMVWLTGKPLAEFSGRELAQKLALVLTMQLRTERMTCWDVVTGGRYPYTGRLGLLSEQDRLKAEKAMEMVGALELRERDFNAISDGQRQRVLLARAICQEPEIIVLDEPTSFLDIKYKIELLSVLRRLAREEKTAILLSLHEVELARKISDEVLCVKDGGILEAGPPELVLSEEGICRLYDLKREEYRAYYGQERLEHYIETGGKRLRCGYTTGTCAALAAAAAAQMLFSGSAPKKVGLITPKGIPVEVSPVHCSLERETARCAVIKDGGDDIDATTGAEIFAEIKRRKEPGILIQGGKGVGRVTKPGLDQPVGEAAINRVPRQIIRAAVEQVMETMEEEGGLEITISVPEGEIIAKKTFNPQLGIEGGISIIGTSGIVEPMSLQALLDTKKIELRQVAVQDPKRVVFTPGNYGMDFLREYLARETEGVPVVVCSNFIGELLDAAGSDGVEQVLLVGHMGKLVKLAGGVMNTHSRYADCRTELFCAHTAVCGGTKELCQALMAAPTSDACVAILQKAGLWDAVRDSLLAAIQRQLDRRTGTGCQAGAVLFSNTYGLLGITEQGAEILKDWKEKKGDAL</sequence>
<dbReference type="InterPro" id="IPR036074">
    <property type="entry name" value="CbiD_sf"/>
</dbReference>
<dbReference type="Gene3D" id="3.30.2110.10">
    <property type="entry name" value="CbiD-like"/>
    <property type="match status" value="1"/>
</dbReference>
<keyword evidence="5" id="KW-0547">Nucleotide-binding</keyword>
<dbReference type="InterPro" id="IPR002748">
    <property type="entry name" value="CbiD"/>
</dbReference>
<dbReference type="CDD" id="cd03214">
    <property type="entry name" value="ABC_Iron-Siderophores_B12_Hemin"/>
    <property type="match status" value="1"/>
</dbReference>
<dbReference type="NCBIfam" id="TIGR00312">
    <property type="entry name" value="cbiD"/>
    <property type="match status" value="1"/>
</dbReference>
<dbReference type="InterPro" id="IPR003593">
    <property type="entry name" value="AAA+_ATPase"/>
</dbReference>
<dbReference type="SUPFAM" id="SSF52540">
    <property type="entry name" value="P-loop containing nucleoside triphosphate hydrolases"/>
    <property type="match status" value="1"/>
</dbReference>
<dbReference type="HAMAP" id="MF_00787">
    <property type="entry name" value="CbiD"/>
    <property type="match status" value="1"/>
</dbReference>
<dbReference type="PANTHER" id="PTHR35863:SF1">
    <property type="entry name" value="COBALT-PRECORRIN-5B C(1)-METHYLTRANSFERASE"/>
    <property type="match status" value="1"/>
</dbReference>
<evidence type="ECO:0000256" key="4">
    <source>
        <dbReference type="ARBA" id="ARBA00022691"/>
    </source>
</evidence>
<dbReference type="PROSITE" id="PS50893">
    <property type="entry name" value="ABC_TRANSPORTER_2"/>
    <property type="match status" value="1"/>
</dbReference>
<evidence type="ECO:0000256" key="5">
    <source>
        <dbReference type="ARBA" id="ARBA00022741"/>
    </source>
</evidence>
<gene>
    <name evidence="7 9" type="primary">cbiD</name>
    <name evidence="9" type="ORF">H9X83_08840</name>
</gene>
<protein>
    <recommendedName>
        <fullName evidence="7">Cobalt-precorrin-5B C(1)-methyltransferase</fullName>
        <ecNumber evidence="7">2.1.1.195</ecNumber>
    </recommendedName>
    <alternativeName>
        <fullName evidence="7">Cobalt-precorrin-6A synthase</fullName>
    </alternativeName>
</protein>
<dbReference type="PANTHER" id="PTHR35863">
    <property type="entry name" value="COBALT-PRECORRIN-5B C(1)-METHYLTRANSFERASE"/>
    <property type="match status" value="1"/>
</dbReference>
<dbReference type="Proteomes" id="UP000729290">
    <property type="component" value="Unassembled WGS sequence"/>
</dbReference>
<comment type="function">
    <text evidence="7">Catalyzes the methylation of C-1 in cobalt-precorrin-5B to form cobalt-precorrin-6A.</text>
</comment>
<comment type="pathway">
    <text evidence="7">Cofactor biosynthesis; adenosylcobalamin biosynthesis; cob(II)yrinate a,c-diamide from sirohydrochlorin (anaerobic route): step 6/10.</text>
</comment>
<dbReference type="Pfam" id="PF01888">
    <property type="entry name" value="CbiD"/>
    <property type="match status" value="1"/>
</dbReference>
<keyword evidence="1 7" id="KW-0169">Cobalamin biosynthesis</keyword>
<evidence type="ECO:0000256" key="3">
    <source>
        <dbReference type="ARBA" id="ARBA00022679"/>
    </source>
</evidence>
<evidence type="ECO:0000256" key="7">
    <source>
        <dbReference type="HAMAP-Rule" id="MF_00787"/>
    </source>
</evidence>
<dbReference type="EMBL" id="JACSNV010000011">
    <property type="protein sequence ID" value="MBM6878262.1"/>
    <property type="molecule type" value="Genomic_DNA"/>
</dbReference>
<comment type="similarity">
    <text evidence="7">Belongs to the CbiD family.</text>
</comment>
<comment type="catalytic activity">
    <reaction evidence="7">
        <text>Co-precorrin-5B + S-adenosyl-L-methionine = Co-precorrin-6A + S-adenosyl-L-homocysteine</text>
        <dbReference type="Rhea" id="RHEA:26285"/>
        <dbReference type="ChEBI" id="CHEBI:57856"/>
        <dbReference type="ChEBI" id="CHEBI:59789"/>
        <dbReference type="ChEBI" id="CHEBI:60063"/>
        <dbReference type="ChEBI" id="CHEBI:60064"/>
        <dbReference type="EC" id="2.1.1.195"/>
    </reaction>
</comment>
<keyword evidence="3 7" id="KW-0808">Transferase</keyword>
<comment type="caution">
    <text evidence="9">The sequence shown here is derived from an EMBL/GenBank/DDBJ whole genome shotgun (WGS) entry which is preliminary data.</text>
</comment>
<evidence type="ECO:0000256" key="1">
    <source>
        <dbReference type="ARBA" id="ARBA00022573"/>
    </source>
</evidence>